<reference evidence="2" key="4">
    <citation type="submission" date="2025-09" db="UniProtKB">
        <authorList>
            <consortium name="Ensembl"/>
        </authorList>
    </citation>
    <scope>IDENTIFICATION</scope>
</reference>
<dbReference type="Bgee" id="ENSELUG00000011112">
    <property type="expression patterns" value="Expressed in liver and 10 other cell types or tissues"/>
</dbReference>
<name>A0A3P8Y1U0_ESOLU</name>
<proteinExistence type="predicted"/>
<dbReference type="AlphaFoldDB" id="A0A3P8Y1U0"/>
<dbReference type="PANTHER" id="PTHR10424">
    <property type="entry name" value="VIRAL ENVELOPE PROTEIN"/>
    <property type="match status" value="1"/>
</dbReference>
<reference evidence="2" key="2">
    <citation type="submission" date="2020-02" db="EMBL/GenBank/DDBJ databases">
        <title>Esox lucius (northern pike) genome, fEsoLuc1, primary haplotype.</title>
        <authorList>
            <person name="Myers G."/>
            <person name="Karagic N."/>
            <person name="Meyer A."/>
            <person name="Pippel M."/>
            <person name="Reichard M."/>
            <person name="Winkler S."/>
            <person name="Tracey A."/>
            <person name="Sims Y."/>
            <person name="Howe K."/>
            <person name="Rhie A."/>
            <person name="Formenti G."/>
            <person name="Durbin R."/>
            <person name="Fedrigo O."/>
            <person name="Jarvis E.D."/>
        </authorList>
    </citation>
    <scope>NUCLEOTIDE SEQUENCE [LARGE SCALE GENOMIC DNA]</scope>
</reference>
<keyword evidence="1" id="KW-1015">Disulfide bond</keyword>
<dbReference type="Proteomes" id="UP000265140">
    <property type="component" value="Chromosome 3"/>
</dbReference>
<dbReference type="Gene3D" id="1.10.287.210">
    <property type="match status" value="1"/>
</dbReference>
<reference evidence="3" key="1">
    <citation type="journal article" date="2014" name="PLoS ONE">
        <title>The genome and linkage map of the northern pike (Esox lucius): conserved synteny revealed between the salmonid sister group and the Neoteleostei.</title>
        <authorList>
            <person name="Rondeau E.B."/>
            <person name="Minkley D.R."/>
            <person name="Leong J.S."/>
            <person name="Messmer A.M."/>
            <person name="Jantzen J.R."/>
            <person name="von Schalburg K.R."/>
            <person name="Lemon C."/>
            <person name="Bird N.H."/>
            <person name="Koop B.F."/>
        </authorList>
    </citation>
    <scope>NUCLEOTIDE SEQUENCE</scope>
</reference>
<dbReference type="SUPFAM" id="SSF58069">
    <property type="entry name" value="Virus ectodomain"/>
    <property type="match status" value="1"/>
</dbReference>
<dbReference type="OMA" id="GICSARK"/>
<dbReference type="Ensembl" id="ENSELUT00000001812.3">
    <property type="protein sequence ID" value="ENSELUP00000010643.3"/>
    <property type="gene ID" value="ENSELUG00000011112.3"/>
</dbReference>
<organism evidence="2 3">
    <name type="scientific">Esox lucius</name>
    <name type="common">Northern pike</name>
    <dbReference type="NCBI Taxonomy" id="8010"/>
    <lineage>
        <taxon>Eukaryota</taxon>
        <taxon>Metazoa</taxon>
        <taxon>Chordata</taxon>
        <taxon>Craniata</taxon>
        <taxon>Vertebrata</taxon>
        <taxon>Euteleostomi</taxon>
        <taxon>Actinopterygii</taxon>
        <taxon>Neopterygii</taxon>
        <taxon>Teleostei</taxon>
        <taxon>Protacanthopterygii</taxon>
        <taxon>Esociformes</taxon>
        <taxon>Esocidae</taxon>
        <taxon>Esox</taxon>
    </lineage>
</organism>
<evidence type="ECO:0000313" key="2">
    <source>
        <dbReference type="Ensembl" id="ENSELUP00000010643.3"/>
    </source>
</evidence>
<accession>A0A3P8Y1U0</accession>
<dbReference type="InterPro" id="IPR018154">
    <property type="entry name" value="TLV/ENV_coat_polyprotein"/>
</dbReference>
<dbReference type="InParanoid" id="A0A3P8Y1U0"/>
<evidence type="ECO:0000256" key="1">
    <source>
        <dbReference type="ARBA" id="ARBA00023157"/>
    </source>
</evidence>
<dbReference type="STRING" id="8010.ENSELUP00000010643"/>
<dbReference type="GeneTree" id="ENSGT00970000193754"/>
<protein>
    <submittedName>
        <fullName evidence="2">Uncharacterized protein</fullName>
    </submittedName>
</protein>
<dbReference type="PANTHER" id="PTHR10424:SF73">
    <property type="entry name" value="ENDOGENOUS RETROVIRUS GROUP FC1 ENV POLYPROTEIN-RELATED"/>
    <property type="match status" value="1"/>
</dbReference>
<sequence length="449" mass="48554">MPTTVSLTTGQTEPSVVPDIVTGHSIAVVVCRIYSKNGVVDFSYVITEHLYAQTVNQSSCWVCTHTPFTAIGGIPLGVIPFTQSEMLGVWKHADWFKRVMSNYWGPATGNRGADPTDICYKDVSSPGCPTIQTYIDSLGVEVESWRGAYLPPFNTTSISFLGLPPRLVVTRPKDGWLCIERTPSAALSRQWMSMFVKVGWSQCSQIADLSACDGSDFSLCTMSANLTLSNGSVAAFHANALGNIGSTGMVAPNGTYFICGPNTYAMLPPFWMGSCSLGYVVPHIRHSVEPPFSRLHRRSISSERFFAIAFPSYGTAKLAQVVISMASSLEALANLTADGFKAMSAEMVATRTVAMQNHVALDYLLAAQGGTCAVIGAECCMYIPDETDGVLDLAGKIREEADTPPQESRSLEPAHTSSGFQTLFPFKSVLLISPCYLYKRHLGARNLSD</sequence>
<dbReference type="Pfam" id="PF00429">
    <property type="entry name" value="TLV_coat"/>
    <property type="match status" value="1"/>
</dbReference>
<evidence type="ECO:0000313" key="3">
    <source>
        <dbReference type="Proteomes" id="UP000265140"/>
    </source>
</evidence>
<reference evidence="2" key="3">
    <citation type="submission" date="2025-08" db="UniProtKB">
        <authorList>
            <consortium name="Ensembl"/>
        </authorList>
    </citation>
    <scope>IDENTIFICATION</scope>
</reference>
<keyword evidence="3" id="KW-1185">Reference proteome</keyword>